<feature type="domain" description="N-acetyltransferase" evidence="1">
    <location>
        <begin position="36"/>
        <end position="188"/>
    </location>
</feature>
<reference evidence="2" key="1">
    <citation type="submission" date="2022-08" db="EMBL/GenBank/DDBJ databases">
        <title>Alicyclobacillus fastidiosus DSM 17978, complete genome.</title>
        <authorList>
            <person name="Wang Q."/>
            <person name="Cai R."/>
            <person name="Wang Z."/>
        </authorList>
    </citation>
    <scope>NUCLEOTIDE SEQUENCE</scope>
    <source>
        <strain evidence="2">DSM 17978</strain>
    </source>
</reference>
<name>A0ABY6ZER1_9BACL</name>
<dbReference type="Pfam" id="PF13302">
    <property type="entry name" value="Acetyltransf_3"/>
    <property type="match status" value="1"/>
</dbReference>
<sequence>MKPIILDVPEQFETERLVLRAPKCGDGVILNEAIRESFTYLSEWIFDHIPEIEEAEETARKSYANFFLRERFEFYMINKTSGEFIGTCILLGIRWDVRRFEIGFWIKESASGNGYMTEAVNGVTNFAFEHFNANRIEIRCDTKNIASRRVAERCGYHLEGILIKDYMKPFNGSDELVDTCIYTKVRLEDGTCGYPTV</sequence>
<dbReference type="InterPro" id="IPR000182">
    <property type="entry name" value="GNAT_dom"/>
</dbReference>
<dbReference type="RefSeq" id="WP_268005297.1">
    <property type="nucleotide sequence ID" value="NZ_BSUT01000001.1"/>
</dbReference>
<dbReference type="Proteomes" id="UP001164761">
    <property type="component" value="Chromosome"/>
</dbReference>
<keyword evidence="3" id="KW-1185">Reference proteome</keyword>
<evidence type="ECO:0000313" key="3">
    <source>
        <dbReference type="Proteomes" id="UP001164761"/>
    </source>
</evidence>
<protein>
    <submittedName>
        <fullName evidence="2">GNAT family N-acetyltransferase</fullName>
    </submittedName>
</protein>
<dbReference type="SUPFAM" id="SSF55729">
    <property type="entry name" value="Acyl-CoA N-acyltransferases (Nat)"/>
    <property type="match status" value="1"/>
</dbReference>
<dbReference type="PANTHER" id="PTHR43441:SF3">
    <property type="entry name" value="ACETYLTRANSFERASE"/>
    <property type="match status" value="1"/>
</dbReference>
<proteinExistence type="predicted"/>
<dbReference type="InterPro" id="IPR051908">
    <property type="entry name" value="Ribosomal_N-acetyltransferase"/>
</dbReference>
<dbReference type="InterPro" id="IPR016181">
    <property type="entry name" value="Acyl_CoA_acyltransferase"/>
</dbReference>
<dbReference type="EMBL" id="CP104067">
    <property type="protein sequence ID" value="WAH41385.1"/>
    <property type="molecule type" value="Genomic_DNA"/>
</dbReference>
<dbReference type="PROSITE" id="PS51186">
    <property type="entry name" value="GNAT"/>
    <property type="match status" value="1"/>
</dbReference>
<evidence type="ECO:0000259" key="1">
    <source>
        <dbReference type="PROSITE" id="PS51186"/>
    </source>
</evidence>
<evidence type="ECO:0000313" key="2">
    <source>
        <dbReference type="EMBL" id="WAH41385.1"/>
    </source>
</evidence>
<accession>A0ABY6ZER1</accession>
<dbReference type="PANTHER" id="PTHR43441">
    <property type="entry name" value="RIBOSOMAL-PROTEIN-SERINE ACETYLTRANSFERASE"/>
    <property type="match status" value="1"/>
</dbReference>
<organism evidence="2 3">
    <name type="scientific">Alicyclobacillus fastidiosus</name>
    <dbReference type="NCBI Taxonomy" id="392011"/>
    <lineage>
        <taxon>Bacteria</taxon>
        <taxon>Bacillati</taxon>
        <taxon>Bacillota</taxon>
        <taxon>Bacilli</taxon>
        <taxon>Bacillales</taxon>
        <taxon>Alicyclobacillaceae</taxon>
        <taxon>Alicyclobacillus</taxon>
    </lineage>
</organism>
<gene>
    <name evidence="2" type="ORF">NZD89_24565</name>
</gene>
<dbReference type="Gene3D" id="3.40.630.30">
    <property type="match status" value="1"/>
</dbReference>